<organism evidence="1 2">
    <name type="scientific">Penicillium crustosum</name>
    <name type="common">Blue mold fungus</name>
    <dbReference type="NCBI Taxonomy" id="36656"/>
    <lineage>
        <taxon>Eukaryota</taxon>
        <taxon>Fungi</taxon>
        <taxon>Dikarya</taxon>
        <taxon>Ascomycota</taxon>
        <taxon>Pezizomycotina</taxon>
        <taxon>Eurotiomycetes</taxon>
        <taxon>Eurotiomycetidae</taxon>
        <taxon>Eurotiales</taxon>
        <taxon>Aspergillaceae</taxon>
        <taxon>Penicillium</taxon>
    </lineage>
</organism>
<accession>A0A9P5GHC2</accession>
<keyword evidence="2" id="KW-1185">Reference proteome</keyword>
<name>A0A9P5GHC2_PENCR</name>
<proteinExistence type="predicted"/>
<dbReference type="AlphaFoldDB" id="A0A9P5GHC2"/>
<sequence>MAYADVLPYTTPKYEFNGIRHLLQILERPGEEDEQCEGYMESCNPYIIFTIDERSFLDCLVESRSLGKSWECYDPSINELLIKIMEPAPHALGTTAFADIFHAWRGPYNPVYPLEPTGTMIFRGNSNKKKRADCSWRPEHPGLDMKWPTIAVEVVYTETPGKMMKDVGFWLNDCSGQARKYIHSTMEDGRWHSSLRSETGDLKESRAKV</sequence>
<dbReference type="EMBL" id="JAAOZQ010000073">
    <property type="protein sequence ID" value="KAF7520487.1"/>
    <property type="molecule type" value="Genomic_DNA"/>
</dbReference>
<reference evidence="1" key="1">
    <citation type="submission" date="2020-02" db="EMBL/GenBank/DDBJ databases">
        <authorList>
            <person name="Lichtner F.J."/>
        </authorList>
    </citation>
    <scope>NUCLEOTIDE SEQUENCE</scope>
    <source>
        <strain evidence="1">G10</strain>
    </source>
</reference>
<gene>
    <name evidence="1" type="ORF">PCG10_009132</name>
</gene>
<comment type="caution">
    <text evidence="1">The sequence shown here is derived from an EMBL/GenBank/DDBJ whole genome shotgun (WGS) entry which is preliminary data.</text>
</comment>
<dbReference type="Proteomes" id="UP000701341">
    <property type="component" value="Unassembled WGS sequence"/>
</dbReference>
<evidence type="ECO:0000313" key="1">
    <source>
        <dbReference type="EMBL" id="KAF7520487.1"/>
    </source>
</evidence>
<evidence type="ECO:0000313" key="2">
    <source>
        <dbReference type="Proteomes" id="UP000701341"/>
    </source>
</evidence>
<protein>
    <submittedName>
        <fullName evidence="1">Uncharacterized protein</fullName>
    </submittedName>
</protein>